<gene>
    <name evidence="2" type="ORF">GCM10009727_17980</name>
</gene>
<name>A0ABP5K9T6_9ACTN</name>
<organism evidence="2 3">
    <name type="scientific">Actinomadura napierensis</name>
    <dbReference type="NCBI Taxonomy" id="267854"/>
    <lineage>
        <taxon>Bacteria</taxon>
        <taxon>Bacillati</taxon>
        <taxon>Actinomycetota</taxon>
        <taxon>Actinomycetes</taxon>
        <taxon>Streptosporangiales</taxon>
        <taxon>Thermomonosporaceae</taxon>
        <taxon>Actinomadura</taxon>
    </lineage>
</organism>
<evidence type="ECO:0000313" key="3">
    <source>
        <dbReference type="Proteomes" id="UP001501020"/>
    </source>
</evidence>
<proteinExistence type="predicted"/>
<comment type="caution">
    <text evidence="2">The sequence shown here is derived from an EMBL/GenBank/DDBJ whole genome shotgun (WGS) entry which is preliminary data.</text>
</comment>
<protein>
    <submittedName>
        <fullName evidence="2">Uncharacterized protein</fullName>
    </submittedName>
</protein>
<feature type="compositionally biased region" description="Basic and acidic residues" evidence="1">
    <location>
        <begin position="54"/>
        <end position="66"/>
    </location>
</feature>
<evidence type="ECO:0000256" key="1">
    <source>
        <dbReference type="SAM" id="MobiDB-lite"/>
    </source>
</evidence>
<evidence type="ECO:0000313" key="2">
    <source>
        <dbReference type="EMBL" id="GAA2127881.1"/>
    </source>
</evidence>
<reference evidence="3" key="1">
    <citation type="journal article" date="2019" name="Int. J. Syst. Evol. Microbiol.">
        <title>The Global Catalogue of Microorganisms (GCM) 10K type strain sequencing project: providing services to taxonomists for standard genome sequencing and annotation.</title>
        <authorList>
            <consortium name="The Broad Institute Genomics Platform"/>
            <consortium name="The Broad Institute Genome Sequencing Center for Infectious Disease"/>
            <person name="Wu L."/>
            <person name="Ma J."/>
        </authorList>
    </citation>
    <scope>NUCLEOTIDE SEQUENCE [LARGE SCALE GENOMIC DNA]</scope>
    <source>
        <strain evidence="3">JCM 13850</strain>
    </source>
</reference>
<dbReference type="Proteomes" id="UP001501020">
    <property type="component" value="Unassembled WGS sequence"/>
</dbReference>
<keyword evidence="3" id="KW-1185">Reference proteome</keyword>
<accession>A0ABP5K9T6</accession>
<sequence length="73" mass="7724">MLVMLAIIIALAVLAPVFGADTRDGLSWTPDHFWLPRRSNGTPKGKVRSPGSRGRADGDRAAEGARRTIPAAG</sequence>
<dbReference type="EMBL" id="BAAAMR010000011">
    <property type="protein sequence ID" value="GAA2127881.1"/>
    <property type="molecule type" value="Genomic_DNA"/>
</dbReference>
<feature type="region of interest" description="Disordered" evidence="1">
    <location>
        <begin position="31"/>
        <end position="73"/>
    </location>
</feature>